<organism evidence="2 3">
    <name type="scientific">Amycolatopsis rifamycinica</name>
    <dbReference type="NCBI Taxonomy" id="287986"/>
    <lineage>
        <taxon>Bacteria</taxon>
        <taxon>Bacillati</taxon>
        <taxon>Actinomycetota</taxon>
        <taxon>Actinomycetes</taxon>
        <taxon>Pseudonocardiales</taxon>
        <taxon>Pseudonocardiaceae</taxon>
        <taxon>Amycolatopsis</taxon>
    </lineage>
</organism>
<evidence type="ECO:0000313" key="2">
    <source>
        <dbReference type="EMBL" id="KDN20282.1"/>
    </source>
</evidence>
<dbReference type="eggNOG" id="ENOG5032JIE">
    <property type="taxonomic scope" value="Bacteria"/>
</dbReference>
<accession>A0A066U353</accession>
<protein>
    <submittedName>
        <fullName evidence="2">Uncharacterized protein</fullName>
    </submittedName>
</protein>
<dbReference type="AlphaFoldDB" id="A0A066U353"/>
<dbReference type="OrthoDB" id="3636264at2"/>
<feature type="region of interest" description="Disordered" evidence="1">
    <location>
        <begin position="293"/>
        <end position="426"/>
    </location>
</feature>
<feature type="compositionally biased region" description="Gly residues" evidence="1">
    <location>
        <begin position="390"/>
        <end position="405"/>
    </location>
</feature>
<proteinExistence type="predicted"/>
<dbReference type="STRING" id="287986.DV20_20220"/>
<feature type="compositionally biased region" description="Low complexity" evidence="1">
    <location>
        <begin position="416"/>
        <end position="426"/>
    </location>
</feature>
<reference evidence="2 3" key="1">
    <citation type="submission" date="2014-05" db="EMBL/GenBank/DDBJ databases">
        <title>Draft genome sequence of Amycolatopsis rifamycinica DSM 46095.</title>
        <authorList>
            <person name="Lal R."/>
            <person name="Saxena A."/>
            <person name="Kumari R."/>
            <person name="Mukherjee U."/>
            <person name="Singh P."/>
            <person name="Sangwan N."/>
            <person name="Mahato N.K."/>
        </authorList>
    </citation>
    <scope>NUCLEOTIDE SEQUENCE [LARGE SCALE GENOMIC DNA]</scope>
    <source>
        <strain evidence="2 3">DSM 46095</strain>
    </source>
</reference>
<evidence type="ECO:0000313" key="3">
    <source>
        <dbReference type="Proteomes" id="UP000027345"/>
    </source>
</evidence>
<keyword evidence="3" id="KW-1185">Reference proteome</keyword>
<dbReference type="EMBL" id="JMQI01000043">
    <property type="protein sequence ID" value="KDN20282.1"/>
    <property type="molecule type" value="Genomic_DNA"/>
</dbReference>
<dbReference type="Proteomes" id="UP000027345">
    <property type="component" value="Unassembled WGS sequence"/>
</dbReference>
<dbReference type="RefSeq" id="WP_051736054.1">
    <property type="nucleotide sequence ID" value="NZ_JMQI01000043.1"/>
</dbReference>
<name>A0A066U353_9PSEU</name>
<comment type="caution">
    <text evidence="2">The sequence shown here is derived from an EMBL/GenBank/DDBJ whole genome shotgun (WGS) entry which is preliminary data.</text>
</comment>
<evidence type="ECO:0000256" key="1">
    <source>
        <dbReference type="SAM" id="MobiDB-lite"/>
    </source>
</evidence>
<sequence>MDGYFDTGLDAQPMSGGDDRRAELLEGVSEDLKEGANDALDALEILRLTDWIFGMGPGDDGFKQMQHEVAARYREFSDADIDHDSAGGLQSLIMKHDAVWKGLQRDSGPKLDDARQFLDVWRGSAANAVKAYLNELADTFTEVETKITILESDLVAAREAIASARQDLNNLGSTFRKTAEDYQKNQERKREAAFSKVLAATFAGAVTGLLTVATAGAGAAAGATIFTMANGAIIAGNAAGGAITAVVANQAEITGDNGFDLYQSFIDSAGKIRDGAADAARTLANRIGDEAVDLPKIPDAPDVSPGSSFDPGNFETDRTSRQTEKSVREANVDIAPDGQVSSGARVGEADRAAAGAAGHRRLPDGPPALAGAVRTGPGSGGRSGTAGRSGVAGGHGRGRGAGRQGAQGPVFGRSGRLGTAVRAGAGRRVVRRRHAVRQGLVNQAGLISRVKPAIRSSVRRGSSVR</sequence>
<gene>
    <name evidence="2" type="ORF">DV20_20220</name>
</gene>
<feature type="compositionally biased region" description="Basic and acidic residues" evidence="1">
    <location>
        <begin position="315"/>
        <end position="331"/>
    </location>
</feature>